<keyword evidence="5" id="KW-1185">Reference proteome</keyword>
<dbReference type="InterPro" id="IPR008638">
    <property type="entry name" value="FhaB/CdiA-like_TPS"/>
</dbReference>
<dbReference type="NCBIfam" id="TIGR01901">
    <property type="entry name" value="adhes_NPXG"/>
    <property type="match status" value="1"/>
</dbReference>
<evidence type="ECO:0000259" key="3">
    <source>
        <dbReference type="SMART" id="SM00912"/>
    </source>
</evidence>
<name>A0AAE3GS41_9CYAN</name>
<dbReference type="Gene3D" id="2.160.20.10">
    <property type="entry name" value="Single-stranded right-handed beta-helix, Pectin lyase-like"/>
    <property type="match status" value="3"/>
</dbReference>
<evidence type="ECO:0000313" key="4">
    <source>
        <dbReference type="EMBL" id="MCP2729710.1"/>
    </source>
</evidence>
<sequence>MTQAGYDRCQKWKLAIALTILAAYTFSGESAKAQIQPDTTLPNNSSVIPFGPLNIINGGTRAGNNLFHSFTQFSLPTANIAYFNNALDIANIFSRVTGGNPSNINGIIAANGSANLFFLNPNGIILGPNAILLIGGSFISTTANAIGFGSQGTFNATIPNDPSLLTIEPSFFQYDRAVTQPANSIVVRGKLSVNPGNSILLVGGTGSIFIDGTINSDPINGFIAAPGGKIEIGGLSAPGTIGLARDPNNPGLMSLNFPPGIEKSDVSIVNRATLDVRGNNGGAIAISARQLNVKESSIVSIANNPGFPGEKTGDITLNATEVTLEGSTLLDLVAPWGGDGGNINIAAQRLNVTGGTQITAATYGRGNAGNVAIAASESLNLYGVSSNGDANTIGSLVAPGSEGNGGNLEITAGSLNITDGTQIGTVTFGRGDAGSVEIATGKLDITKGAGIDASTAGQGNAGNVTIAARERINLDGEGMNVASAIGSGVLPGAMGNGGNVEIATGALNITNGAGITASTGGQGNAGKIAIAARERINLDGEGSFSVSQIGSLVVPGAVGNGGDVEITTGTLEITNGAGIGAATVGRGDAGNVTIAARERINLDGEGRLGPSGIASQVAPGAVGNGGTLNLTTPSLSLTDGAQISVSILGEGNAGTVRIVARDRIDLDGQGNQGASSISSSVEPGALGNGGNLDLATGTLNVTNGAQIVTATVGRGNGGNVTIAAGNGINLDGQGSRGISTIASSVLLGAVGNGGNLEIATGTLNVTNGAAIDASTGGQGDAGNVTIAARDRINLDGEGRFGASTIDSAVAPGAVGNGGTLSLTTPSLSLTNGAQISAATFGQGNGGNIAIAARDRITLDGDTSGINSSVTDKGVGNGGSIEVSTGTLNVANGAEINAATFGRGNGGNIAVTTRDRITLDGDTSGISSAVQEGAVGNGGNIEVSTGTLDVTSGAEISASTFGRGNGGNITITARDRITLAGYGSDGSAIATSVNPGGVGNGGDITIAAPIFNITNRAFVSADNFGTGDPGDIVQIAARTLYLDNGSITTQSLSGNGGNIRNIQVQDLLLMRNGSRISTTAGTQQSGGGNGGNIGINAGFVVAIPRENSDITANAFAGNGGNIAIDTQGIFGFTLLPYLTPRSDITASSQLGINGTIDILTLGIDPSRGLVPAPLSPGAPNLPQSCQAIARQGGSRFIESRRGGLPPNPQEALGSSPLWSDARSALHSSASLSPAALESPSDFTPSNAPTAIVEARGWVRGANGTVIFVAQSPTVSSSSASPLLGSSSCYGH</sequence>
<feature type="region of interest" description="Disordered" evidence="1">
    <location>
        <begin position="1196"/>
        <end position="1215"/>
    </location>
</feature>
<organism evidence="4 5">
    <name type="scientific">Limnofasciculus baicalensis BBK-W-15</name>
    <dbReference type="NCBI Taxonomy" id="2699891"/>
    <lineage>
        <taxon>Bacteria</taxon>
        <taxon>Bacillati</taxon>
        <taxon>Cyanobacteriota</taxon>
        <taxon>Cyanophyceae</taxon>
        <taxon>Coleofasciculales</taxon>
        <taxon>Coleofasciculaceae</taxon>
        <taxon>Limnofasciculus</taxon>
        <taxon>Limnofasciculus baicalensis</taxon>
    </lineage>
</organism>
<comment type="caution">
    <text evidence="4">The sequence shown here is derived from an EMBL/GenBank/DDBJ whole genome shotgun (WGS) entry which is preliminary data.</text>
</comment>
<dbReference type="Proteomes" id="UP001204953">
    <property type="component" value="Unassembled WGS sequence"/>
</dbReference>
<dbReference type="InterPro" id="IPR012334">
    <property type="entry name" value="Pectin_lyas_fold"/>
</dbReference>
<proteinExistence type="predicted"/>
<evidence type="ECO:0000256" key="1">
    <source>
        <dbReference type="SAM" id="MobiDB-lite"/>
    </source>
</evidence>
<dbReference type="Pfam" id="PF05860">
    <property type="entry name" value="TPS"/>
    <property type="match status" value="1"/>
</dbReference>
<dbReference type="InterPro" id="IPR011050">
    <property type="entry name" value="Pectin_lyase_fold/virulence"/>
</dbReference>
<keyword evidence="2" id="KW-0732">Signal</keyword>
<evidence type="ECO:0000256" key="2">
    <source>
        <dbReference type="SAM" id="SignalP"/>
    </source>
</evidence>
<dbReference type="EMBL" id="JAMZMM010000136">
    <property type="protein sequence ID" value="MCP2729710.1"/>
    <property type="molecule type" value="Genomic_DNA"/>
</dbReference>
<feature type="domain" description="Filamentous haemagglutinin FhaB/tRNA nuclease CdiA-like TPS" evidence="3">
    <location>
        <begin position="38"/>
        <end position="149"/>
    </location>
</feature>
<feature type="signal peptide" evidence="2">
    <location>
        <begin position="1"/>
        <end position="33"/>
    </location>
</feature>
<evidence type="ECO:0000313" key="5">
    <source>
        <dbReference type="Proteomes" id="UP001204953"/>
    </source>
</evidence>
<accession>A0AAE3GS41</accession>
<gene>
    <name evidence="4" type="ORF">NJ959_14750</name>
</gene>
<feature type="chain" id="PRO_5041955422" evidence="2">
    <location>
        <begin position="34"/>
        <end position="1290"/>
    </location>
</feature>
<protein>
    <submittedName>
        <fullName evidence="4">Filamentous hemagglutinin N-terminal domain-containing protein</fullName>
    </submittedName>
</protein>
<dbReference type="SMART" id="SM00912">
    <property type="entry name" value="Haemagg_act"/>
    <property type="match status" value="1"/>
</dbReference>
<dbReference type="SUPFAM" id="SSF51126">
    <property type="entry name" value="Pectin lyase-like"/>
    <property type="match status" value="5"/>
</dbReference>
<reference evidence="4" key="1">
    <citation type="submission" date="2022-06" db="EMBL/GenBank/DDBJ databases">
        <title>New cyanobacteria of genus Symplocastrum in benthos of Lake Baikal.</title>
        <authorList>
            <person name="Sorokovikova E."/>
            <person name="Tikhonova I."/>
            <person name="Krasnopeev A."/>
            <person name="Evseev P."/>
            <person name="Gladkikh A."/>
            <person name="Belykh O."/>
        </authorList>
    </citation>
    <scope>NUCLEOTIDE SEQUENCE</scope>
    <source>
        <strain evidence="4">BBK-W-15</strain>
    </source>
</reference>